<proteinExistence type="predicted"/>
<dbReference type="AlphaFoldDB" id="A0AA37GHT8"/>
<feature type="region of interest" description="Disordered" evidence="1">
    <location>
        <begin position="1"/>
        <end position="294"/>
    </location>
</feature>
<feature type="compositionally biased region" description="Low complexity" evidence="1">
    <location>
        <begin position="556"/>
        <end position="569"/>
    </location>
</feature>
<reference evidence="2 3" key="1">
    <citation type="submission" date="2021-07" db="EMBL/GenBank/DDBJ databases">
        <title>Genome data of Colletotrichum spaethianum.</title>
        <authorList>
            <person name="Utami Y.D."/>
            <person name="Hiruma K."/>
        </authorList>
    </citation>
    <scope>NUCLEOTIDE SEQUENCE [LARGE SCALE GENOMIC DNA]</scope>
    <source>
        <strain evidence="2 3">MAFF 242679</strain>
    </source>
</reference>
<dbReference type="EMBL" id="BPPX01000007">
    <property type="protein sequence ID" value="GJC81228.1"/>
    <property type="molecule type" value="Genomic_DNA"/>
</dbReference>
<feature type="compositionally biased region" description="Low complexity" evidence="1">
    <location>
        <begin position="206"/>
        <end position="218"/>
    </location>
</feature>
<gene>
    <name evidence="2" type="ORF">ColLi_04066</name>
</gene>
<organism evidence="2 3">
    <name type="scientific">Colletotrichum liriopes</name>
    <dbReference type="NCBI Taxonomy" id="708192"/>
    <lineage>
        <taxon>Eukaryota</taxon>
        <taxon>Fungi</taxon>
        <taxon>Dikarya</taxon>
        <taxon>Ascomycota</taxon>
        <taxon>Pezizomycotina</taxon>
        <taxon>Sordariomycetes</taxon>
        <taxon>Hypocreomycetidae</taxon>
        <taxon>Glomerellales</taxon>
        <taxon>Glomerellaceae</taxon>
        <taxon>Colletotrichum</taxon>
        <taxon>Colletotrichum spaethianum species complex</taxon>
    </lineage>
</organism>
<dbReference type="Proteomes" id="UP001055172">
    <property type="component" value="Unassembled WGS sequence"/>
</dbReference>
<feature type="compositionally biased region" description="Basic and acidic residues" evidence="1">
    <location>
        <begin position="545"/>
        <end position="554"/>
    </location>
</feature>
<feature type="compositionally biased region" description="Low complexity" evidence="1">
    <location>
        <begin position="372"/>
        <end position="383"/>
    </location>
</feature>
<feature type="compositionally biased region" description="Polar residues" evidence="1">
    <location>
        <begin position="280"/>
        <end position="291"/>
    </location>
</feature>
<evidence type="ECO:0000313" key="2">
    <source>
        <dbReference type="EMBL" id="GJC81228.1"/>
    </source>
</evidence>
<accession>A0AA37GHT8</accession>
<evidence type="ECO:0000256" key="1">
    <source>
        <dbReference type="SAM" id="MobiDB-lite"/>
    </source>
</evidence>
<feature type="compositionally biased region" description="Polar residues" evidence="1">
    <location>
        <begin position="109"/>
        <end position="124"/>
    </location>
</feature>
<feature type="compositionally biased region" description="Low complexity" evidence="1">
    <location>
        <begin position="333"/>
        <end position="343"/>
    </location>
</feature>
<protein>
    <submittedName>
        <fullName evidence="2">Uncharacterized protein</fullName>
    </submittedName>
</protein>
<evidence type="ECO:0000313" key="3">
    <source>
        <dbReference type="Proteomes" id="UP001055172"/>
    </source>
</evidence>
<sequence length="595" mass="63923">MGRDGRDADDSSATSQSRRPPLNHQESDSTNSDQTHRDTHHQHRSKQKHVVGAGRLHARVPSSKALHKHHGSTASKLNHRRQASPSPDRNRAAAAGHRRVQSEAKLSRDSSSTNLSKTASVTSLRRNKSHGEVNKPGKVKSSEKLKRISSNPAVNKVKSQKSQVHFDLGNDGQEDEWVDASTSASPYLSRRGSLASTQASAKPDDSSANNSANNSRADTPAAHSSPLAAAIPDPQGISDFETAPTHPFTRRASKDDGGYRLCLTAGQSRSPDSIGRGSTLAESHNVSTLPSSGDELISRFVNAGSSGAAREGSFYQLPTPRPASLRSEETPQRRPQSSSSGRPGRQGRPRDLPFSDDEDGEERRESDGTALAPRSARRSAPPAEKSRTQQKLNLQRASSVIEPGQAVGGGVGAVGVSPLVGIGGPGYDGGVSRDPRVTKQLERTGMEYLSVRRFQNPVVRSLDRLVQVNRANKNQRIPRNGTANGNGKAASMRGGVVPGQQQHMRNSSLNDCGFRRYRIRPETRDPRAYSIRTNGAESSYEADPDDHQSSRALHEGTGVQGLSGSSLVGGEEDDGVTAILRNLWEKNPDLSASQE</sequence>
<feature type="region of interest" description="Disordered" evidence="1">
    <location>
        <begin position="307"/>
        <end position="395"/>
    </location>
</feature>
<dbReference type="PANTHER" id="PTHR22794:SF2">
    <property type="entry name" value="THAP DOMAIN-CONTAINING PROTEIN 11"/>
    <property type="match status" value="1"/>
</dbReference>
<feature type="region of interest" description="Disordered" evidence="1">
    <location>
        <begin position="519"/>
        <end position="573"/>
    </location>
</feature>
<dbReference type="PANTHER" id="PTHR22794">
    <property type="entry name" value="THAP DOMAIN PROTEIN 11"/>
    <property type="match status" value="1"/>
</dbReference>
<feature type="compositionally biased region" description="Basic residues" evidence="1">
    <location>
        <begin position="38"/>
        <end position="49"/>
    </location>
</feature>
<feature type="compositionally biased region" description="Basic and acidic residues" evidence="1">
    <location>
        <begin position="129"/>
        <end position="146"/>
    </location>
</feature>
<feature type="compositionally biased region" description="Basic residues" evidence="1">
    <location>
        <begin position="65"/>
        <end position="82"/>
    </location>
</feature>
<dbReference type="GO" id="GO:0000329">
    <property type="term" value="C:fungal-type vacuole membrane"/>
    <property type="evidence" value="ECO:0007669"/>
    <property type="project" value="TreeGrafter"/>
</dbReference>
<dbReference type="GO" id="GO:0031931">
    <property type="term" value="C:TORC1 complex"/>
    <property type="evidence" value="ECO:0007669"/>
    <property type="project" value="TreeGrafter"/>
</dbReference>
<comment type="caution">
    <text evidence="2">The sequence shown here is derived from an EMBL/GenBank/DDBJ whole genome shotgun (WGS) entry which is preliminary data.</text>
</comment>
<keyword evidence="3" id="KW-1185">Reference proteome</keyword>
<name>A0AA37GHT8_9PEZI</name>